<protein>
    <submittedName>
        <fullName evidence="2">Uncharacterized protein</fullName>
    </submittedName>
</protein>
<accession>A0A843WP00</accession>
<evidence type="ECO:0000256" key="1">
    <source>
        <dbReference type="SAM" id="MobiDB-lite"/>
    </source>
</evidence>
<feature type="region of interest" description="Disordered" evidence="1">
    <location>
        <begin position="70"/>
        <end position="107"/>
    </location>
</feature>
<dbReference type="EMBL" id="NMUH01005277">
    <property type="protein sequence ID" value="MQM12342.1"/>
    <property type="molecule type" value="Genomic_DNA"/>
</dbReference>
<dbReference type="AlphaFoldDB" id="A0A843WP00"/>
<evidence type="ECO:0000313" key="2">
    <source>
        <dbReference type="EMBL" id="MQM12342.1"/>
    </source>
</evidence>
<feature type="compositionally biased region" description="Polar residues" evidence="1">
    <location>
        <begin position="97"/>
        <end position="107"/>
    </location>
</feature>
<gene>
    <name evidence="2" type="ORF">Taro_045260</name>
</gene>
<keyword evidence="3" id="KW-1185">Reference proteome</keyword>
<reference evidence="2" key="1">
    <citation type="submission" date="2017-07" db="EMBL/GenBank/DDBJ databases">
        <title>Taro Niue Genome Assembly and Annotation.</title>
        <authorList>
            <person name="Atibalentja N."/>
            <person name="Keating K."/>
            <person name="Fields C.J."/>
        </authorList>
    </citation>
    <scope>NUCLEOTIDE SEQUENCE</scope>
    <source>
        <strain evidence="2">Niue_2</strain>
        <tissue evidence="2">Leaf</tissue>
    </source>
</reference>
<dbReference type="Proteomes" id="UP000652761">
    <property type="component" value="Unassembled WGS sequence"/>
</dbReference>
<feature type="compositionally biased region" description="Basic and acidic residues" evidence="1">
    <location>
        <begin position="86"/>
        <end position="95"/>
    </location>
</feature>
<organism evidence="2 3">
    <name type="scientific">Colocasia esculenta</name>
    <name type="common">Wild taro</name>
    <name type="synonym">Arum esculentum</name>
    <dbReference type="NCBI Taxonomy" id="4460"/>
    <lineage>
        <taxon>Eukaryota</taxon>
        <taxon>Viridiplantae</taxon>
        <taxon>Streptophyta</taxon>
        <taxon>Embryophyta</taxon>
        <taxon>Tracheophyta</taxon>
        <taxon>Spermatophyta</taxon>
        <taxon>Magnoliopsida</taxon>
        <taxon>Liliopsida</taxon>
        <taxon>Araceae</taxon>
        <taxon>Aroideae</taxon>
        <taxon>Colocasieae</taxon>
        <taxon>Colocasia</taxon>
    </lineage>
</organism>
<comment type="caution">
    <text evidence="2">The sequence shown here is derived from an EMBL/GenBank/DDBJ whole genome shotgun (WGS) entry which is preliminary data.</text>
</comment>
<sequence length="107" mass="11953">MHGINATTSVQLEFDPHDRAWAEGELDDVHLLPEFETSLAPKHQKKVVGARVRSKQRGISIADLETIEEDNHDETLESSDNLGKAKANEHPKIRDTIPTSFSIDRIG</sequence>
<proteinExistence type="predicted"/>
<name>A0A843WP00_COLES</name>
<evidence type="ECO:0000313" key="3">
    <source>
        <dbReference type="Proteomes" id="UP000652761"/>
    </source>
</evidence>